<accession>A0A1Y0B2W7</accession>
<feature type="region of interest" description="Disordered" evidence="1">
    <location>
        <begin position="1"/>
        <end position="27"/>
    </location>
</feature>
<dbReference type="AlphaFoldDB" id="A0A1Y0B2W7"/>
<name>A0A1Y0B2W7_9LAMI</name>
<gene>
    <name evidence="2" type="ORF">AEK19_MT1557</name>
</gene>
<organism evidence="2">
    <name type="scientific">Utricularia reniformis</name>
    <dbReference type="NCBI Taxonomy" id="192314"/>
    <lineage>
        <taxon>Eukaryota</taxon>
        <taxon>Viridiplantae</taxon>
        <taxon>Streptophyta</taxon>
        <taxon>Embryophyta</taxon>
        <taxon>Tracheophyta</taxon>
        <taxon>Spermatophyta</taxon>
        <taxon>Magnoliopsida</taxon>
        <taxon>eudicotyledons</taxon>
        <taxon>Gunneridae</taxon>
        <taxon>Pentapetalae</taxon>
        <taxon>asterids</taxon>
        <taxon>lamiids</taxon>
        <taxon>Lamiales</taxon>
        <taxon>Lentibulariaceae</taxon>
        <taxon>Utricularia</taxon>
    </lineage>
</organism>
<evidence type="ECO:0000256" key="1">
    <source>
        <dbReference type="SAM" id="MobiDB-lite"/>
    </source>
</evidence>
<protein>
    <submittedName>
        <fullName evidence="2">Uncharacterized protein</fullName>
    </submittedName>
</protein>
<reference evidence="2" key="1">
    <citation type="submission" date="2017-03" db="EMBL/GenBank/DDBJ databases">
        <title>The mitochondrial genome of the carnivorous plant Utricularia reniformis (Lentibulariaceae): structure, comparative analysis and evolutionary landmarks.</title>
        <authorList>
            <person name="Silva S.R."/>
            <person name="Alvarenga D.O."/>
            <person name="Michael T.P."/>
            <person name="Miranda V.F.O."/>
            <person name="Varani A.M."/>
        </authorList>
    </citation>
    <scope>NUCLEOTIDE SEQUENCE</scope>
</reference>
<keyword evidence="2" id="KW-0496">Mitochondrion</keyword>
<proteinExistence type="predicted"/>
<feature type="compositionally biased region" description="Basic residues" evidence="1">
    <location>
        <begin position="8"/>
        <end position="22"/>
    </location>
</feature>
<dbReference type="EMBL" id="KY774314">
    <property type="protein sequence ID" value="ART31744.1"/>
    <property type="molecule type" value="Genomic_DNA"/>
</dbReference>
<evidence type="ECO:0000313" key="2">
    <source>
        <dbReference type="EMBL" id="ART31744.1"/>
    </source>
</evidence>
<geneLocation type="mitochondrion" evidence="2"/>
<sequence>MIYIPLQHGKKRKAKRAKRRSTSHPSKEALSRVLHMNLHGSTWMVGVSKT</sequence>